<gene>
    <name evidence="1" type="ORF">HJO_05645</name>
</gene>
<dbReference type="EMBL" id="ARYK01000002">
    <property type="protein sequence ID" value="KCZ93314.1"/>
    <property type="molecule type" value="Genomic_DNA"/>
</dbReference>
<comment type="caution">
    <text evidence="1">The sequence shown here is derived from an EMBL/GenBank/DDBJ whole genome shotgun (WGS) entry which is preliminary data.</text>
</comment>
<dbReference type="PATRIC" id="fig|1280950.3.peg.1137"/>
<accession>A0A059FRL5</accession>
<evidence type="ECO:0008006" key="3">
    <source>
        <dbReference type="Google" id="ProtNLM"/>
    </source>
</evidence>
<dbReference type="InterPro" id="IPR018641">
    <property type="entry name" value="Trfase_1_rSAM/seldom-assoc"/>
</dbReference>
<dbReference type="RefSeq" id="WP_035614841.1">
    <property type="nucleotide sequence ID" value="NZ_ARYK01000002.1"/>
</dbReference>
<name>A0A059FRL5_9PROT</name>
<reference evidence="1 2" key="1">
    <citation type="journal article" date="2014" name="Antonie Van Leeuwenhoek">
        <title>Hyphomonas beringensis sp. nov. and Hyphomonas chukchiensis sp. nov., isolated from surface seawater of the Bering Sea and Chukchi Sea.</title>
        <authorList>
            <person name="Li C."/>
            <person name="Lai Q."/>
            <person name="Li G."/>
            <person name="Dong C."/>
            <person name="Wang J."/>
            <person name="Liao Y."/>
            <person name="Shao Z."/>
        </authorList>
    </citation>
    <scope>NUCLEOTIDE SEQUENCE [LARGE SCALE GENOMIC DNA]</scope>
    <source>
        <strain evidence="1 2">MHS-2</strain>
    </source>
</reference>
<keyword evidence="2" id="KW-1185">Reference proteome</keyword>
<proteinExistence type="predicted"/>
<evidence type="ECO:0000313" key="1">
    <source>
        <dbReference type="EMBL" id="KCZ93314.1"/>
    </source>
</evidence>
<dbReference type="OrthoDB" id="9798250at2"/>
<dbReference type="PANTHER" id="PTHR36529">
    <property type="entry name" value="SLL1095 PROTEIN"/>
    <property type="match status" value="1"/>
</dbReference>
<dbReference type="PANTHER" id="PTHR36529:SF1">
    <property type="entry name" value="GLYCOSYLTRANSFERASE"/>
    <property type="match status" value="1"/>
</dbReference>
<dbReference type="InterPro" id="IPR029044">
    <property type="entry name" value="Nucleotide-diphossugar_trans"/>
</dbReference>
<dbReference type="STRING" id="1280950.HJO_05645"/>
<organism evidence="1 2">
    <name type="scientific">Hyphomonas johnsonii MHS-2</name>
    <dbReference type="NCBI Taxonomy" id="1280950"/>
    <lineage>
        <taxon>Bacteria</taxon>
        <taxon>Pseudomonadati</taxon>
        <taxon>Pseudomonadota</taxon>
        <taxon>Alphaproteobacteria</taxon>
        <taxon>Hyphomonadales</taxon>
        <taxon>Hyphomonadaceae</taxon>
        <taxon>Hyphomonas</taxon>
    </lineage>
</organism>
<dbReference type="Gene3D" id="3.90.550.10">
    <property type="entry name" value="Spore Coat Polysaccharide Biosynthesis Protein SpsA, Chain A"/>
    <property type="match status" value="1"/>
</dbReference>
<protein>
    <recommendedName>
        <fullName evidence="3">Glycosyltransferase</fullName>
    </recommendedName>
</protein>
<sequence>MTKPTVLIYAKPPRMGLAKTRLARGLGPTEARRIAHFTLSRTMRAALRGPWHVRLYAAPDTALTGTLGGLWPPSLERRSQGQGGLTERLERGLREAAPGPVLFIGADAPDLSTGLLRAAVVALRRHDAVFGPARDGGFWLFGLNKGAQTRSPFRGVRWSGPHAMNDVRNRLPRQARVATLRELIDVDEADDWRDWCADRSFAI</sequence>
<dbReference type="Pfam" id="PF09837">
    <property type="entry name" value="DUF2064"/>
    <property type="match status" value="1"/>
</dbReference>
<dbReference type="Proteomes" id="UP000025171">
    <property type="component" value="Unassembled WGS sequence"/>
</dbReference>
<dbReference type="eggNOG" id="COG3222">
    <property type="taxonomic scope" value="Bacteria"/>
</dbReference>
<evidence type="ECO:0000313" key="2">
    <source>
        <dbReference type="Proteomes" id="UP000025171"/>
    </source>
</evidence>
<dbReference type="SUPFAM" id="SSF53448">
    <property type="entry name" value="Nucleotide-diphospho-sugar transferases"/>
    <property type="match status" value="1"/>
</dbReference>
<dbReference type="AlphaFoldDB" id="A0A059FRL5"/>